<dbReference type="AlphaFoldDB" id="A0A6L5BAC6"/>
<gene>
    <name evidence="1" type="ORF">AG4045_022272</name>
</gene>
<evidence type="ECO:0000313" key="2">
    <source>
        <dbReference type="Proteomes" id="UP000593563"/>
    </source>
</evidence>
<organism evidence="1 2">
    <name type="scientific">Apium graveolens</name>
    <name type="common">Celery</name>
    <dbReference type="NCBI Taxonomy" id="4045"/>
    <lineage>
        <taxon>Eukaryota</taxon>
        <taxon>Viridiplantae</taxon>
        <taxon>Streptophyta</taxon>
        <taxon>Embryophyta</taxon>
        <taxon>Tracheophyta</taxon>
        <taxon>Spermatophyta</taxon>
        <taxon>Magnoliopsida</taxon>
        <taxon>eudicotyledons</taxon>
        <taxon>Gunneridae</taxon>
        <taxon>Pentapetalae</taxon>
        <taxon>asterids</taxon>
        <taxon>campanulids</taxon>
        <taxon>Apiales</taxon>
        <taxon>Apiaceae</taxon>
        <taxon>Apioideae</taxon>
        <taxon>apioid superclade</taxon>
        <taxon>Apieae</taxon>
        <taxon>Apium</taxon>
    </lineage>
</organism>
<sequence length="87" mass="9959">EVLIDAVDSIKLMELTRSTFNDDNMSSDVFITSQEAIKDLICLNWIECSVTSFITVNYDLISLQNASTFGLKLFSMKKNRRKMIKSK</sequence>
<reference evidence="1" key="1">
    <citation type="submission" date="2020-01" db="EMBL/GenBank/DDBJ databases">
        <title>The Celery Genome Sequence Reveals Sequential Paleo-tetraploidization, Resistance Gene Elimination, Karyotype Evolution, and Functional Innovation in Apiales.</title>
        <authorList>
            <person name="Song X."/>
        </authorList>
    </citation>
    <scope>NUCLEOTIDE SEQUENCE</scope>
    <source>
        <tissue evidence="1">Leaf</tissue>
    </source>
</reference>
<dbReference type="Proteomes" id="UP000593563">
    <property type="component" value="Unassembled WGS sequence"/>
</dbReference>
<dbReference type="PANTHER" id="PTHR35096:SF8">
    <property type="entry name" value="OS03G0308600 PROTEIN"/>
    <property type="match status" value="1"/>
</dbReference>
<accession>A0A6L5BAC6</accession>
<evidence type="ECO:0000313" key="1">
    <source>
        <dbReference type="EMBL" id="KAF1002355.1"/>
    </source>
</evidence>
<name>A0A6L5BAC6_APIGR</name>
<proteinExistence type="predicted"/>
<dbReference type="PANTHER" id="PTHR35096">
    <property type="entry name" value="BNAA08G28570D PROTEIN"/>
    <property type="match status" value="1"/>
</dbReference>
<comment type="caution">
    <text evidence="1">The sequence shown here is derived from an EMBL/GenBank/DDBJ whole genome shotgun (WGS) entry which is preliminary data.</text>
</comment>
<feature type="non-terminal residue" evidence="1">
    <location>
        <position position="1"/>
    </location>
</feature>
<protein>
    <submittedName>
        <fullName evidence="1">Uncharacterized protein</fullName>
    </submittedName>
</protein>
<keyword evidence="2" id="KW-1185">Reference proteome</keyword>
<dbReference type="EMBL" id="WRXP01001409">
    <property type="protein sequence ID" value="KAF1002355.1"/>
    <property type="molecule type" value="Genomic_DNA"/>
</dbReference>